<comment type="caution">
    <text evidence="3">The sequence shown here is derived from an EMBL/GenBank/DDBJ whole genome shotgun (WGS) entry which is preliminary data.</text>
</comment>
<gene>
    <name evidence="3" type="ORF">TeGR_g13009</name>
</gene>
<evidence type="ECO:0000313" key="4">
    <source>
        <dbReference type="Proteomes" id="UP001165060"/>
    </source>
</evidence>
<keyword evidence="1" id="KW-0560">Oxidoreductase</keyword>
<name>A0ABQ6M8U4_9STRA</name>
<evidence type="ECO:0000313" key="3">
    <source>
        <dbReference type="EMBL" id="GMI21864.1"/>
    </source>
</evidence>
<dbReference type="SUPFAM" id="SSF51735">
    <property type="entry name" value="NAD(P)-binding Rossmann-fold domains"/>
    <property type="match status" value="1"/>
</dbReference>
<evidence type="ECO:0000256" key="2">
    <source>
        <dbReference type="SAM" id="SignalP"/>
    </source>
</evidence>
<dbReference type="Proteomes" id="UP001165060">
    <property type="component" value="Unassembled WGS sequence"/>
</dbReference>
<dbReference type="PRINTS" id="PR00080">
    <property type="entry name" value="SDRFAMILY"/>
</dbReference>
<dbReference type="Gene3D" id="3.40.50.720">
    <property type="entry name" value="NAD(P)-binding Rossmann-like Domain"/>
    <property type="match status" value="1"/>
</dbReference>
<feature type="signal peptide" evidence="2">
    <location>
        <begin position="1"/>
        <end position="27"/>
    </location>
</feature>
<dbReference type="EMBL" id="BRYB01000063">
    <property type="protein sequence ID" value="GMI21864.1"/>
    <property type="molecule type" value="Genomic_DNA"/>
</dbReference>
<dbReference type="InterPro" id="IPR036291">
    <property type="entry name" value="NAD(P)-bd_dom_sf"/>
</dbReference>
<evidence type="ECO:0000256" key="1">
    <source>
        <dbReference type="ARBA" id="ARBA00023002"/>
    </source>
</evidence>
<reference evidence="3 4" key="1">
    <citation type="journal article" date="2023" name="Commun. Biol.">
        <title>Genome analysis of Parmales, the sister group of diatoms, reveals the evolutionary specialization of diatoms from phago-mixotrophs to photoautotrophs.</title>
        <authorList>
            <person name="Ban H."/>
            <person name="Sato S."/>
            <person name="Yoshikawa S."/>
            <person name="Yamada K."/>
            <person name="Nakamura Y."/>
            <person name="Ichinomiya M."/>
            <person name="Sato N."/>
            <person name="Blanc-Mathieu R."/>
            <person name="Endo H."/>
            <person name="Kuwata A."/>
            <person name="Ogata H."/>
        </authorList>
    </citation>
    <scope>NUCLEOTIDE SEQUENCE [LARGE SCALE GENOMIC DNA]</scope>
</reference>
<feature type="chain" id="PRO_5045987660" evidence="2">
    <location>
        <begin position="28"/>
        <end position="291"/>
    </location>
</feature>
<dbReference type="InterPro" id="IPR002347">
    <property type="entry name" value="SDR_fam"/>
</dbReference>
<dbReference type="InterPro" id="IPR020904">
    <property type="entry name" value="Sc_DH/Rdtase_CS"/>
</dbReference>
<dbReference type="PRINTS" id="PR00081">
    <property type="entry name" value="GDHRDH"/>
</dbReference>
<proteinExistence type="predicted"/>
<dbReference type="PROSITE" id="PS00061">
    <property type="entry name" value="ADH_SHORT"/>
    <property type="match status" value="1"/>
</dbReference>
<dbReference type="PANTHER" id="PTHR42898">
    <property type="entry name" value="TROPINONE REDUCTASE"/>
    <property type="match status" value="1"/>
</dbReference>
<sequence>MPPFASFATLALSLLLLLLLPPSSVQSSPAPLPSPSLLGRRAVVTGGTKGIGRGVVRELLSCGCAVLTCSRTAADLAELERDMHKEFPGCDLGTVPADVATPAGRAALLAAASELSPQLDVLVNNVGTNIRKPTLGYEPAEVRALLDANLLSCLHLSQALHPLLKAAGRSSIVNVGSVAGVTCIKTGAVYAMTKAAMNQLTGTLCCEWAADGVRVNCVCPWYINTPLARQVLKNRKYKKRVLDRTPMGRVGEVEEVAALVAFLAGDRASYISGQVISVDGGFTRNGALYDQ</sequence>
<keyword evidence="4" id="KW-1185">Reference proteome</keyword>
<protein>
    <submittedName>
        <fullName evidence="3">Uncharacterized protein</fullName>
    </submittedName>
</protein>
<accession>A0ABQ6M8U4</accession>
<organism evidence="3 4">
    <name type="scientific">Tetraparma gracilis</name>
    <dbReference type="NCBI Taxonomy" id="2962635"/>
    <lineage>
        <taxon>Eukaryota</taxon>
        <taxon>Sar</taxon>
        <taxon>Stramenopiles</taxon>
        <taxon>Ochrophyta</taxon>
        <taxon>Bolidophyceae</taxon>
        <taxon>Parmales</taxon>
        <taxon>Triparmaceae</taxon>
        <taxon>Tetraparma</taxon>
    </lineage>
</organism>
<dbReference type="PANTHER" id="PTHR42898:SF6">
    <property type="entry name" value="NADP-DEPENDENT MANNITOL DEHYDROGENASE"/>
    <property type="match status" value="1"/>
</dbReference>
<dbReference type="Pfam" id="PF13561">
    <property type="entry name" value="adh_short_C2"/>
    <property type="match status" value="1"/>
</dbReference>
<keyword evidence="2" id="KW-0732">Signal</keyword>
<dbReference type="InterPro" id="IPR045000">
    <property type="entry name" value="TR"/>
</dbReference>